<comment type="caution">
    <text evidence="2">The sequence shown here is derived from an EMBL/GenBank/DDBJ whole genome shotgun (WGS) entry which is preliminary data.</text>
</comment>
<organism evidence="2 3">
    <name type="scientific">Paractinoplanes toevensis</name>
    <dbReference type="NCBI Taxonomy" id="571911"/>
    <lineage>
        <taxon>Bacteria</taxon>
        <taxon>Bacillati</taxon>
        <taxon>Actinomycetota</taxon>
        <taxon>Actinomycetes</taxon>
        <taxon>Micromonosporales</taxon>
        <taxon>Micromonosporaceae</taxon>
        <taxon>Paractinoplanes</taxon>
    </lineage>
</organism>
<protein>
    <submittedName>
        <fullName evidence="2">MBL fold metallo-hydrolase</fullName>
    </submittedName>
</protein>
<accession>A0A919T9F8</accession>
<dbReference type="InterPro" id="IPR001279">
    <property type="entry name" value="Metallo-B-lactamas"/>
</dbReference>
<dbReference type="Proteomes" id="UP000677082">
    <property type="component" value="Unassembled WGS sequence"/>
</dbReference>
<gene>
    <name evidence="2" type="ORF">Ato02nite_017890</name>
</gene>
<dbReference type="InterPro" id="IPR050855">
    <property type="entry name" value="NDM-1-like"/>
</dbReference>
<evidence type="ECO:0000313" key="2">
    <source>
        <dbReference type="EMBL" id="GIM89996.1"/>
    </source>
</evidence>
<dbReference type="Gene3D" id="3.60.15.10">
    <property type="entry name" value="Ribonuclease Z/Hydroxyacylglutathione hydrolase-like"/>
    <property type="match status" value="1"/>
</dbReference>
<name>A0A919T9F8_9ACTN</name>
<sequence>MATLDFHIFDLDFPVGSKNKTATLVTGETDALLVDAGFTRADGHRLAAAVLDSGKRLTTIVISHGDPDFYFGAEVVADAFPDAAIVATPPVIEHIAHSYDKKLTAWAAAGANLPTRLVEIAPLAGDLTLEGNRFELKGGSPQLPDRHYLWQAEHRAVLGGVLLFQQEHVWTADTARPEQRAAWIAQLDEITALEPRLVVPGHRLPGTPADLSAVTGTRDYLVAFEEELAKAADGAALTDALIRRYPGHGMLIAAQIGAKVAKGEMVWG</sequence>
<dbReference type="SUPFAM" id="SSF56281">
    <property type="entry name" value="Metallo-hydrolase/oxidoreductase"/>
    <property type="match status" value="1"/>
</dbReference>
<evidence type="ECO:0000313" key="3">
    <source>
        <dbReference type="Proteomes" id="UP000677082"/>
    </source>
</evidence>
<dbReference type="EMBL" id="BOQN01000022">
    <property type="protein sequence ID" value="GIM89996.1"/>
    <property type="molecule type" value="Genomic_DNA"/>
</dbReference>
<dbReference type="PANTHER" id="PTHR42951:SF14">
    <property type="entry name" value="METALLO-BETA-LACTAMASE SUPERFAMILY PROTEIN"/>
    <property type="match status" value="1"/>
</dbReference>
<reference evidence="2 3" key="1">
    <citation type="submission" date="2021-03" db="EMBL/GenBank/DDBJ databases">
        <title>Whole genome shotgun sequence of Actinoplanes toevensis NBRC 105298.</title>
        <authorList>
            <person name="Komaki H."/>
            <person name="Tamura T."/>
        </authorList>
    </citation>
    <scope>NUCLEOTIDE SEQUENCE [LARGE SCALE GENOMIC DNA]</scope>
    <source>
        <strain evidence="2 3">NBRC 105298</strain>
    </source>
</reference>
<dbReference type="InterPro" id="IPR036866">
    <property type="entry name" value="RibonucZ/Hydroxyglut_hydro"/>
</dbReference>
<dbReference type="CDD" id="cd07739">
    <property type="entry name" value="metallo-hydrolase-like_MBL-fold"/>
    <property type="match status" value="1"/>
</dbReference>
<evidence type="ECO:0000259" key="1">
    <source>
        <dbReference type="SMART" id="SM00849"/>
    </source>
</evidence>
<feature type="domain" description="Metallo-beta-lactamase" evidence="1">
    <location>
        <begin position="19"/>
        <end position="202"/>
    </location>
</feature>
<dbReference type="RefSeq" id="WP_213005952.1">
    <property type="nucleotide sequence ID" value="NZ_BOQN01000022.1"/>
</dbReference>
<dbReference type="Pfam" id="PF00753">
    <property type="entry name" value="Lactamase_B"/>
    <property type="match status" value="1"/>
</dbReference>
<proteinExistence type="predicted"/>
<keyword evidence="3" id="KW-1185">Reference proteome</keyword>
<dbReference type="AlphaFoldDB" id="A0A919T9F8"/>
<dbReference type="SMART" id="SM00849">
    <property type="entry name" value="Lactamase_B"/>
    <property type="match status" value="1"/>
</dbReference>
<dbReference type="PANTHER" id="PTHR42951">
    <property type="entry name" value="METALLO-BETA-LACTAMASE DOMAIN-CONTAINING"/>
    <property type="match status" value="1"/>
</dbReference>